<organism evidence="2 3">
    <name type="scientific">Lophium mytilinum</name>
    <dbReference type="NCBI Taxonomy" id="390894"/>
    <lineage>
        <taxon>Eukaryota</taxon>
        <taxon>Fungi</taxon>
        <taxon>Dikarya</taxon>
        <taxon>Ascomycota</taxon>
        <taxon>Pezizomycotina</taxon>
        <taxon>Dothideomycetes</taxon>
        <taxon>Pleosporomycetidae</taxon>
        <taxon>Mytilinidiales</taxon>
        <taxon>Mytilinidiaceae</taxon>
        <taxon>Lophium</taxon>
    </lineage>
</organism>
<feature type="compositionally biased region" description="Basic and acidic residues" evidence="1">
    <location>
        <begin position="334"/>
        <end position="358"/>
    </location>
</feature>
<evidence type="ECO:0000256" key="1">
    <source>
        <dbReference type="SAM" id="MobiDB-lite"/>
    </source>
</evidence>
<feature type="compositionally biased region" description="Low complexity" evidence="1">
    <location>
        <begin position="21"/>
        <end position="32"/>
    </location>
</feature>
<evidence type="ECO:0000313" key="3">
    <source>
        <dbReference type="Proteomes" id="UP000799750"/>
    </source>
</evidence>
<dbReference type="Proteomes" id="UP000799750">
    <property type="component" value="Unassembled WGS sequence"/>
</dbReference>
<evidence type="ECO:0000313" key="2">
    <source>
        <dbReference type="EMBL" id="KAF2492880.1"/>
    </source>
</evidence>
<keyword evidence="3" id="KW-1185">Reference proteome</keyword>
<gene>
    <name evidence="2" type="ORF">BU16DRAFT_541664</name>
</gene>
<dbReference type="OrthoDB" id="10426745at2759"/>
<protein>
    <submittedName>
        <fullName evidence="2">Uncharacterized protein</fullName>
    </submittedName>
</protein>
<dbReference type="AlphaFoldDB" id="A0A6A6QLN0"/>
<accession>A0A6A6QLN0</accession>
<feature type="compositionally biased region" description="Acidic residues" evidence="1">
    <location>
        <begin position="320"/>
        <end position="333"/>
    </location>
</feature>
<feature type="region of interest" description="Disordered" evidence="1">
    <location>
        <begin position="1"/>
        <end position="60"/>
    </location>
</feature>
<name>A0A6A6QLN0_9PEZI</name>
<feature type="compositionally biased region" description="Basic and acidic residues" evidence="1">
    <location>
        <begin position="37"/>
        <end position="52"/>
    </location>
</feature>
<feature type="region of interest" description="Disordered" evidence="1">
    <location>
        <begin position="313"/>
        <end position="358"/>
    </location>
</feature>
<reference evidence="2" key="1">
    <citation type="journal article" date="2020" name="Stud. Mycol.">
        <title>101 Dothideomycetes genomes: a test case for predicting lifestyles and emergence of pathogens.</title>
        <authorList>
            <person name="Haridas S."/>
            <person name="Albert R."/>
            <person name="Binder M."/>
            <person name="Bloem J."/>
            <person name="Labutti K."/>
            <person name="Salamov A."/>
            <person name="Andreopoulos B."/>
            <person name="Baker S."/>
            <person name="Barry K."/>
            <person name="Bills G."/>
            <person name="Bluhm B."/>
            <person name="Cannon C."/>
            <person name="Castanera R."/>
            <person name="Culley D."/>
            <person name="Daum C."/>
            <person name="Ezra D."/>
            <person name="Gonzalez J."/>
            <person name="Henrissat B."/>
            <person name="Kuo A."/>
            <person name="Liang C."/>
            <person name="Lipzen A."/>
            <person name="Lutzoni F."/>
            <person name="Magnuson J."/>
            <person name="Mondo S."/>
            <person name="Nolan M."/>
            <person name="Ohm R."/>
            <person name="Pangilinan J."/>
            <person name="Park H.-J."/>
            <person name="Ramirez L."/>
            <person name="Alfaro M."/>
            <person name="Sun H."/>
            <person name="Tritt A."/>
            <person name="Yoshinaga Y."/>
            <person name="Zwiers L.-H."/>
            <person name="Turgeon B."/>
            <person name="Goodwin S."/>
            <person name="Spatafora J."/>
            <person name="Crous P."/>
            <person name="Grigoriev I."/>
        </authorList>
    </citation>
    <scope>NUCLEOTIDE SEQUENCE</scope>
    <source>
        <strain evidence="2">CBS 269.34</strain>
    </source>
</reference>
<proteinExistence type="predicted"/>
<feature type="compositionally biased region" description="Polar residues" evidence="1">
    <location>
        <begin position="1"/>
        <end position="19"/>
    </location>
</feature>
<sequence>MPTRATQLSGTGSPSTPELQISPSRSPIPTTPVRGPNPRDRQTSEGSEDPRDLGSPIPTHNSEAAAAATDLNAEDQTTTCIEVVEAPGNTIAEALADLRILALEQPPVTAEEIEIRRLARRQRDCNTSLGNLGMHLTSMEDLYQDIGVRYHLTTDIARNAALTREARDVLRNAFSGEPRALMPLWDNHRRAVAHHNILRHALKEQIEDEVVYFARVSRLMERAVEEGDTFYGHLQEMKGLVHYIEDIEVEFATSGGHHRLHRAIADARRSEGYLVDLRVHAWVRALPETPRQLALRLPLTEIIQNVFCPDERELVSGSETSDDVSGDDSEDGSEDRSENGSEHQSDSEPGESRIFESS</sequence>
<dbReference type="EMBL" id="MU004193">
    <property type="protein sequence ID" value="KAF2492880.1"/>
    <property type="molecule type" value="Genomic_DNA"/>
</dbReference>